<name>D0C5U8_ACIB2</name>
<dbReference type="FunFam" id="3.40.50.2300:FF:000001">
    <property type="entry name" value="DNA-binding response regulator PhoB"/>
    <property type="match status" value="1"/>
</dbReference>
<feature type="modified residue" description="4-aspartylphosphate" evidence="6">
    <location>
        <position position="56"/>
    </location>
</feature>
<dbReference type="GO" id="GO:0005829">
    <property type="term" value="C:cytosol"/>
    <property type="evidence" value="ECO:0007669"/>
    <property type="project" value="TreeGrafter"/>
</dbReference>
<dbReference type="CDD" id="cd00383">
    <property type="entry name" value="trans_reg_C"/>
    <property type="match status" value="1"/>
</dbReference>
<evidence type="ECO:0000256" key="6">
    <source>
        <dbReference type="PROSITE-ProRule" id="PRU00169"/>
    </source>
</evidence>
<dbReference type="InterPro" id="IPR001867">
    <property type="entry name" value="OmpR/PhoB-type_DNA-bd"/>
</dbReference>
<evidence type="ECO:0000313" key="10">
    <source>
        <dbReference type="EMBL" id="EEX04363.1"/>
    </source>
</evidence>
<dbReference type="SMART" id="SM00862">
    <property type="entry name" value="Trans_reg_C"/>
    <property type="match status" value="1"/>
</dbReference>
<dbReference type="InterPro" id="IPR001789">
    <property type="entry name" value="Sig_transdc_resp-reg_receiver"/>
</dbReference>
<proteinExistence type="predicted"/>
<dbReference type="PANTHER" id="PTHR48111">
    <property type="entry name" value="REGULATOR OF RPOS"/>
    <property type="match status" value="1"/>
</dbReference>
<dbReference type="CDD" id="cd19935">
    <property type="entry name" value="REC_OmpR_CusR-like"/>
    <property type="match status" value="1"/>
</dbReference>
<evidence type="ECO:0000256" key="4">
    <source>
        <dbReference type="ARBA" id="ARBA00023125"/>
    </source>
</evidence>
<dbReference type="Gene3D" id="6.10.250.690">
    <property type="match status" value="1"/>
</dbReference>
<dbReference type="PANTHER" id="PTHR48111:SF76">
    <property type="entry name" value="TWO-COMPONENT RESPONSE REGULATOR"/>
    <property type="match status" value="1"/>
</dbReference>
<dbReference type="EMBL" id="GG704572">
    <property type="protein sequence ID" value="EEX04363.1"/>
    <property type="molecule type" value="Genomic_DNA"/>
</dbReference>
<evidence type="ECO:0000256" key="2">
    <source>
        <dbReference type="ARBA" id="ARBA00023012"/>
    </source>
</evidence>
<dbReference type="SMART" id="SM00448">
    <property type="entry name" value="REC"/>
    <property type="match status" value="1"/>
</dbReference>
<evidence type="ECO:0000256" key="7">
    <source>
        <dbReference type="PROSITE-ProRule" id="PRU01091"/>
    </source>
</evidence>
<keyword evidence="3" id="KW-0805">Transcription regulation</keyword>
<dbReference type="GO" id="GO:0032993">
    <property type="term" value="C:protein-DNA complex"/>
    <property type="evidence" value="ECO:0007669"/>
    <property type="project" value="TreeGrafter"/>
</dbReference>
<dbReference type="FunFam" id="1.10.10.10:FF:000005">
    <property type="entry name" value="Two-component system response regulator"/>
    <property type="match status" value="1"/>
</dbReference>
<evidence type="ECO:0000313" key="11">
    <source>
        <dbReference type="Proteomes" id="UP000005740"/>
    </source>
</evidence>
<accession>D0C5U8</accession>
<feature type="domain" description="Response regulatory" evidence="8">
    <location>
        <begin position="7"/>
        <end position="120"/>
    </location>
</feature>
<dbReference type="Gene3D" id="1.10.10.10">
    <property type="entry name" value="Winged helix-like DNA-binding domain superfamily/Winged helix DNA-binding domain"/>
    <property type="match status" value="1"/>
</dbReference>
<evidence type="ECO:0000256" key="1">
    <source>
        <dbReference type="ARBA" id="ARBA00022553"/>
    </source>
</evidence>
<dbReference type="Pfam" id="PF00072">
    <property type="entry name" value="Response_reg"/>
    <property type="match status" value="1"/>
</dbReference>
<evidence type="ECO:0000256" key="3">
    <source>
        <dbReference type="ARBA" id="ARBA00023015"/>
    </source>
</evidence>
<dbReference type="GO" id="GO:0000976">
    <property type="term" value="F:transcription cis-regulatory region binding"/>
    <property type="evidence" value="ECO:0007669"/>
    <property type="project" value="TreeGrafter"/>
</dbReference>
<dbReference type="NCBIfam" id="TIGR01387">
    <property type="entry name" value="cztR_silR_copR"/>
    <property type="match status" value="1"/>
</dbReference>
<dbReference type="SUPFAM" id="SSF52172">
    <property type="entry name" value="CheY-like"/>
    <property type="match status" value="1"/>
</dbReference>
<dbReference type="InterPro" id="IPR011006">
    <property type="entry name" value="CheY-like_superfamily"/>
</dbReference>
<dbReference type="Proteomes" id="UP000005740">
    <property type="component" value="Unassembled WGS sequence"/>
</dbReference>
<protein>
    <submittedName>
        <fullName evidence="10">Transcriptional activator protein Irlr</fullName>
    </submittedName>
</protein>
<gene>
    <name evidence="10" type="primary">irlR</name>
    <name evidence="10" type="ORF">HMPREF0010_00128</name>
</gene>
<keyword evidence="4 7" id="KW-0238">DNA-binding</keyword>
<reference evidence="11" key="1">
    <citation type="journal article" date="2012" name="PLoS ONE">
        <title>The success of Acinetobacter species; genetic, metabolic and virulence attributes.</title>
        <authorList>
            <person name="Peleg A.Y."/>
            <person name="de Breij A."/>
            <person name="Adams M.D."/>
            <person name="Cerqueira G.M."/>
            <person name="Mocali S."/>
            <person name="Galardini M."/>
            <person name="Nibbering P.H."/>
            <person name="Earl A.M."/>
            <person name="Ward D.V."/>
            <person name="Paterson D.L."/>
            <person name="Seifert H."/>
            <person name="Dijkshoorn L."/>
        </authorList>
    </citation>
    <scope>NUCLEOTIDE SEQUENCE [LARGE SCALE GENOMIC DNA]</scope>
    <source>
        <strain evidence="11">ATCC 19606 / DSM 30007 / JCM 6841 / CCUG 19606 / CIP 70.34 / NBRC 109757 / NCIMB 12457 / NCTC 12156 / 81</strain>
    </source>
</reference>
<dbReference type="PROSITE" id="PS50110">
    <property type="entry name" value="RESPONSE_REGULATORY"/>
    <property type="match status" value="1"/>
</dbReference>
<dbReference type="GO" id="GO:0000156">
    <property type="term" value="F:phosphorelay response regulator activity"/>
    <property type="evidence" value="ECO:0007669"/>
    <property type="project" value="TreeGrafter"/>
</dbReference>
<dbReference type="InterPro" id="IPR036388">
    <property type="entry name" value="WH-like_DNA-bd_sf"/>
</dbReference>
<dbReference type="InterPro" id="IPR039420">
    <property type="entry name" value="WalR-like"/>
</dbReference>
<dbReference type="PROSITE" id="PS51755">
    <property type="entry name" value="OMPR_PHOB"/>
    <property type="match status" value="1"/>
</dbReference>
<keyword evidence="5" id="KW-0804">Transcription</keyword>
<dbReference type="Gene3D" id="3.40.50.2300">
    <property type="match status" value="1"/>
</dbReference>
<dbReference type="GO" id="GO:0006355">
    <property type="term" value="P:regulation of DNA-templated transcription"/>
    <property type="evidence" value="ECO:0007669"/>
    <property type="project" value="InterPro"/>
</dbReference>
<feature type="domain" description="OmpR/PhoB-type" evidence="9">
    <location>
        <begin position="128"/>
        <end position="226"/>
    </location>
</feature>
<sequence>MSLYKMRILIIEDEMKIATYLVKGLKESGYQAECVHLGLQGLEMLKRDQYDLLILDVMLPDIDGWSVLQVLRQFSKIPVIFLTAKDQVMDRVKGLELGADDYLAKPFSYIELLARIKSLLRRQQYLQENELSISDLKMDMVGHKVWRSGNLIELSKTEFNLLRYLLLNKEQIVTRRQIGSEVWNINFDTDTNFIDVAVRRLRSKIDEGYELKLIHTIRGLGYKISVSL</sequence>
<organism evidence="10 11">
    <name type="scientific">Acinetobacter baumannii (strain ATCC 19606 / DSM 30007 / JCM 6841 / CCUG 19606 / CIP 70.34 / NBRC 109757 / NCIMB 12457 / NCTC 12156 / 81)</name>
    <dbReference type="NCBI Taxonomy" id="575584"/>
    <lineage>
        <taxon>Bacteria</taxon>
        <taxon>Pseudomonadati</taxon>
        <taxon>Pseudomonadota</taxon>
        <taxon>Gammaproteobacteria</taxon>
        <taxon>Moraxellales</taxon>
        <taxon>Moraxellaceae</taxon>
        <taxon>Acinetobacter</taxon>
        <taxon>Acinetobacter calcoaceticus/baumannii complex</taxon>
    </lineage>
</organism>
<keyword evidence="1 6" id="KW-0597">Phosphoprotein</keyword>
<dbReference type="AlphaFoldDB" id="D0C5U8"/>
<evidence type="ECO:0000259" key="9">
    <source>
        <dbReference type="PROSITE" id="PS51755"/>
    </source>
</evidence>
<dbReference type="Pfam" id="PF00486">
    <property type="entry name" value="Trans_reg_C"/>
    <property type="match status" value="1"/>
</dbReference>
<evidence type="ECO:0000259" key="8">
    <source>
        <dbReference type="PROSITE" id="PS50110"/>
    </source>
</evidence>
<keyword evidence="2" id="KW-0902">Two-component regulatory system</keyword>
<feature type="DNA-binding region" description="OmpR/PhoB-type" evidence="7">
    <location>
        <begin position="128"/>
        <end position="226"/>
    </location>
</feature>
<evidence type="ECO:0000256" key="5">
    <source>
        <dbReference type="ARBA" id="ARBA00023163"/>
    </source>
</evidence>
<dbReference type="InterPro" id="IPR006291">
    <property type="entry name" value="CusR-like"/>
</dbReference>